<dbReference type="GO" id="GO:0008270">
    <property type="term" value="F:zinc ion binding"/>
    <property type="evidence" value="ECO:0007669"/>
    <property type="project" value="UniProtKB-KW"/>
</dbReference>
<dbReference type="InterPro" id="IPR013087">
    <property type="entry name" value="Znf_C2H2_type"/>
</dbReference>
<evidence type="ECO:0000256" key="4">
    <source>
        <dbReference type="PROSITE-ProRule" id="PRU00042"/>
    </source>
</evidence>
<evidence type="ECO:0000256" key="3">
    <source>
        <dbReference type="ARBA" id="ARBA00022833"/>
    </source>
</evidence>
<keyword evidence="3" id="KW-0862">Zinc</keyword>
<organism evidence="7">
    <name type="scientific">Cacopsylla melanoneura</name>
    <dbReference type="NCBI Taxonomy" id="428564"/>
    <lineage>
        <taxon>Eukaryota</taxon>
        <taxon>Metazoa</taxon>
        <taxon>Ecdysozoa</taxon>
        <taxon>Arthropoda</taxon>
        <taxon>Hexapoda</taxon>
        <taxon>Insecta</taxon>
        <taxon>Pterygota</taxon>
        <taxon>Neoptera</taxon>
        <taxon>Paraneoptera</taxon>
        <taxon>Hemiptera</taxon>
        <taxon>Sternorrhyncha</taxon>
        <taxon>Psylloidea</taxon>
        <taxon>Psyllidae</taxon>
        <taxon>Psyllinae</taxon>
        <taxon>Cacopsylla</taxon>
    </lineage>
</organism>
<reference evidence="7" key="1">
    <citation type="submission" date="2021-05" db="EMBL/GenBank/DDBJ databases">
        <authorList>
            <person name="Alioto T."/>
            <person name="Alioto T."/>
            <person name="Gomez Garrido J."/>
        </authorList>
    </citation>
    <scope>NUCLEOTIDE SEQUENCE</scope>
</reference>
<name>A0A8D8VP62_9HEMI</name>
<keyword evidence="2 4" id="KW-0863">Zinc-finger</keyword>
<evidence type="ECO:0000256" key="2">
    <source>
        <dbReference type="ARBA" id="ARBA00022771"/>
    </source>
</evidence>
<feature type="domain" description="C2H2-type" evidence="6">
    <location>
        <begin position="59"/>
        <end position="86"/>
    </location>
</feature>
<feature type="signal peptide" evidence="5">
    <location>
        <begin position="1"/>
        <end position="26"/>
    </location>
</feature>
<dbReference type="InterPro" id="IPR036236">
    <property type="entry name" value="Znf_C2H2_sf"/>
</dbReference>
<sequence>MLVNSTNSTCILIFIYFLHLPGGLTCQNCNKLLSNDLDYVVEHCKLCNYGSRPDKSYAFVCFKCDYHTYYRHHMKSHVRIHLGVKPFKCDLCSHCSNELGNLKKHKRIKHDFEG</sequence>
<dbReference type="EMBL" id="HBUF01068211">
    <property type="protein sequence ID" value="CAG6628595.1"/>
    <property type="molecule type" value="Transcribed_RNA"/>
</dbReference>
<dbReference type="SUPFAM" id="SSF57667">
    <property type="entry name" value="beta-beta-alpha zinc fingers"/>
    <property type="match status" value="1"/>
</dbReference>
<evidence type="ECO:0000256" key="1">
    <source>
        <dbReference type="ARBA" id="ARBA00022723"/>
    </source>
</evidence>
<evidence type="ECO:0000259" key="6">
    <source>
        <dbReference type="PROSITE" id="PS50157"/>
    </source>
</evidence>
<proteinExistence type="predicted"/>
<keyword evidence="5" id="KW-0732">Signal</keyword>
<dbReference type="GO" id="GO:0005634">
    <property type="term" value="C:nucleus"/>
    <property type="evidence" value="ECO:0007669"/>
    <property type="project" value="UniProtKB-ARBA"/>
</dbReference>
<feature type="domain" description="C2H2-type" evidence="6">
    <location>
        <begin position="87"/>
        <end position="114"/>
    </location>
</feature>
<dbReference type="AlphaFoldDB" id="A0A8D8VP62"/>
<accession>A0A8D8VP62</accession>
<dbReference type="EMBL" id="HBUF01068212">
    <property type="protein sequence ID" value="CAG6628596.1"/>
    <property type="molecule type" value="Transcribed_RNA"/>
</dbReference>
<feature type="chain" id="PRO_5036262305" evidence="5">
    <location>
        <begin position="27"/>
        <end position="114"/>
    </location>
</feature>
<dbReference type="FunFam" id="3.30.160.60:FF:000446">
    <property type="entry name" value="Zinc finger protein"/>
    <property type="match status" value="1"/>
</dbReference>
<dbReference type="SMART" id="SM00355">
    <property type="entry name" value="ZnF_C2H2"/>
    <property type="match status" value="2"/>
</dbReference>
<dbReference type="EMBL" id="HBUF01068210">
    <property type="protein sequence ID" value="CAG6628594.1"/>
    <property type="molecule type" value="Transcribed_RNA"/>
</dbReference>
<dbReference type="PROSITE" id="PS50157">
    <property type="entry name" value="ZINC_FINGER_C2H2_2"/>
    <property type="match status" value="2"/>
</dbReference>
<dbReference type="Gene3D" id="3.30.160.60">
    <property type="entry name" value="Classic Zinc Finger"/>
    <property type="match status" value="2"/>
</dbReference>
<evidence type="ECO:0000256" key="5">
    <source>
        <dbReference type="SAM" id="SignalP"/>
    </source>
</evidence>
<keyword evidence="1" id="KW-0479">Metal-binding</keyword>
<protein>
    <submittedName>
        <fullName evidence="7">RE1-silencing transcription factor</fullName>
    </submittedName>
</protein>
<evidence type="ECO:0000313" key="7">
    <source>
        <dbReference type="EMBL" id="CAG6628594.1"/>
    </source>
</evidence>